<sequence length="290" mass="32577">MGDQTRRSTPIPTPEEAFARLDMPLGEAMMTQRAIRRVLPDPVDDAVILRCIELALQAPTGNNGQQWEFVVVKDRAVKEKLARRYRQAWNLYTRFALRYLVREDDASARTVKAVQWQVDHFEEIPVLVVACLRLGVREGRVTGLRMPHPAESGYWGSIYPSVQNLLLAARAMGLGASLTTMPLWNLTSARRILDLPVNVTPLCIVPMGWPRGRYGPSARRPVGEVTHLDGYGVRAWLRPIDEQPKHKEAQDGGPRDERPPEPRSRDQRTGTTDSAPQPDPADEATLTPPR</sequence>
<evidence type="ECO:0000313" key="3">
    <source>
        <dbReference type="EMBL" id="GAB32787.1"/>
    </source>
</evidence>
<dbReference type="CDD" id="cd02062">
    <property type="entry name" value="Nitro_FMN_reductase"/>
    <property type="match status" value="1"/>
</dbReference>
<feature type="compositionally biased region" description="Basic and acidic residues" evidence="1">
    <location>
        <begin position="239"/>
        <end position="268"/>
    </location>
</feature>
<dbReference type="InterPro" id="IPR000415">
    <property type="entry name" value="Nitroreductase-like"/>
</dbReference>
<dbReference type="EMBL" id="BAFB01000026">
    <property type="protein sequence ID" value="GAB32787.1"/>
    <property type="molecule type" value="Genomic_DNA"/>
</dbReference>
<dbReference type="STRING" id="1108044.GOOTI_026_00030"/>
<comment type="caution">
    <text evidence="3">The sequence shown here is derived from an EMBL/GenBank/DDBJ whole genome shotgun (WGS) entry which is preliminary data.</text>
</comment>
<dbReference type="AlphaFoldDB" id="H5TH29"/>
<name>H5TH29_GORO1</name>
<gene>
    <name evidence="3" type="ORF">GOOTI_026_00030</name>
</gene>
<evidence type="ECO:0000313" key="4">
    <source>
        <dbReference type="Proteomes" id="UP000005038"/>
    </source>
</evidence>
<dbReference type="PANTHER" id="PTHR23026">
    <property type="entry name" value="NADPH NITROREDUCTASE"/>
    <property type="match status" value="1"/>
</dbReference>
<feature type="region of interest" description="Disordered" evidence="1">
    <location>
        <begin position="239"/>
        <end position="290"/>
    </location>
</feature>
<dbReference type="RefSeq" id="WP_007237051.1">
    <property type="nucleotide sequence ID" value="NZ_BAFB01000026.1"/>
</dbReference>
<protein>
    <submittedName>
        <fullName evidence="3">Oxidoreductase</fullName>
    </submittedName>
</protein>
<dbReference type="Gene3D" id="3.40.109.10">
    <property type="entry name" value="NADH Oxidase"/>
    <property type="match status" value="1"/>
</dbReference>
<dbReference type="PANTHER" id="PTHR23026:SF123">
    <property type="entry name" value="NAD(P)H NITROREDUCTASE RV3131-RELATED"/>
    <property type="match status" value="1"/>
</dbReference>
<dbReference type="SUPFAM" id="SSF55469">
    <property type="entry name" value="FMN-dependent nitroreductase-like"/>
    <property type="match status" value="1"/>
</dbReference>
<dbReference type="GO" id="GO:0016491">
    <property type="term" value="F:oxidoreductase activity"/>
    <property type="evidence" value="ECO:0007669"/>
    <property type="project" value="InterPro"/>
</dbReference>
<dbReference type="Proteomes" id="UP000005038">
    <property type="component" value="Unassembled WGS sequence"/>
</dbReference>
<dbReference type="InterPro" id="IPR029479">
    <property type="entry name" value="Nitroreductase"/>
</dbReference>
<dbReference type="Pfam" id="PF00881">
    <property type="entry name" value="Nitroreductase"/>
    <property type="match status" value="1"/>
</dbReference>
<evidence type="ECO:0000256" key="1">
    <source>
        <dbReference type="SAM" id="MobiDB-lite"/>
    </source>
</evidence>
<evidence type="ECO:0000259" key="2">
    <source>
        <dbReference type="Pfam" id="PF00881"/>
    </source>
</evidence>
<organism evidence="3 4">
    <name type="scientific">Gordonia otitidis (strain DSM 44809 / CCUG 52243 / JCM 12355 / NBRC 100426 / IFM 10032)</name>
    <dbReference type="NCBI Taxonomy" id="1108044"/>
    <lineage>
        <taxon>Bacteria</taxon>
        <taxon>Bacillati</taxon>
        <taxon>Actinomycetota</taxon>
        <taxon>Actinomycetes</taxon>
        <taxon>Mycobacteriales</taxon>
        <taxon>Gordoniaceae</taxon>
        <taxon>Gordonia</taxon>
    </lineage>
</organism>
<dbReference type="InterPro" id="IPR050627">
    <property type="entry name" value="Nitroreductase/BluB"/>
</dbReference>
<proteinExistence type="predicted"/>
<accession>H5TH29</accession>
<feature type="domain" description="Nitroreductase" evidence="2">
    <location>
        <begin position="32"/>
        <end position="209"/>
    </location>
</feature>
<keyword evidence="4" id="KW-1185">Reference proteome</keyword>
<reference evidence="3" key="1">
    <citation type="submission" date="2012-02" db="EMBL/GenBank/DDBJ databases">
        <title>Whole genome shotgun sequence of Gordonia otitidis NBRC 100426.</title>
        <authorList>
            <person name="Yoshida I."/>
            <person name="Hosoyama A."/>
            <person name="Tsuchikane K."/>
            <person name="Katsumata H."/>
            <person name="Yamazaki S."/>
            <person name="Fujita N."/>
        </authorList>
    </citation>
    <scope>NUCLEOTIDE SEQUENCE [LARGE SCALE GENOMIC DNA]</scope>
    <source>
        <strain evidence="3">NBRC 100426</strain>
    </source>
</reference>